<dbReference type="InterPro" id="IPR052895">
    <property type="entry name" value="HetReg/Transcr_Mod"/>
</dbReference>
<dbReference type="AlphaFoldDB" id="A0A423WS03"/>
<organism evidence="2 3">
    <name type="scientific">Cytospora schulzeri</name>
    <dbReference type="NCBI Taxonomy" id="448051"/>
    <lineage>
        <taxon>Eukaryota</taxon>
        <taxon>Fungi</taxon>
        <taxon>Dikarya</taxon>
        <taxon>Ascomycota</taxon>
        <taxon>Pezizomycotina</taxon>
        <taxon>Sordariomycetes</taxon>
        <taxon>Sordariomycetidae</taxon>
        <taxon>Diaporthales</taxon>
        <taxon>Cytosporaceae</taxon>
        <taxon>Cytospora</taxon>
    </lineage>
</organism>
<dbReference type="Proteomes" id="UP000283895">
    <property type="component" value="Unassembled WGS sequence"/>
</dbReference>
<dbReference type="EMBL" id="LKEA01000011">
    <property type="protein sequence ID" value="ROW06197.1"/>
    <property type="molecule type" value="Genomic_DNA"/>
</dbReference>
<dbReference type="PANTHER" id="PTHR24148">
    <property type="entry name" value="ANKYRIN REPEAT DOMAIN-CONTAINING PROTEIN 39 HOMOLOG-RELATED"/>
    <property type="match status" value="1"/>
</dbReference>
<accession>A0A423WS03</accession>
<dbReference type="OrthoDB" id="5230284at2759"/>
<feature type="domain" description="Heterokaryon incompatibility" evidence="1">
    <location>
        <begin position="49"/>
        <end position="187"/>
    </location>
</feature>
<evidence type="ECO:0000313" key="2">
    <source>
        <dbReference type="EMBL" id="ROW06197.1"/>
    </source>
</evidence>
<evidence type="ECO:0000259" key="1">
    <source>
        <dbReference type="Pfam" id="PF06985"/>
    </source>
</evidence>
<reference evidence="2 3" key="1">
    <citation type="submission" date="2015-09" db="EMBL/GenBank/DDBJ databases">
        <title>Host preference determinants of Valsa canker pathogens revealed by comparative genomics.</title>
        <authorList>
            <person name="Yin Z."/>
            <person name="Huang L."/>
        </authorList>
    </citation>
    <scope>NUCLEOTIDE SEQUENCE [LARGE SCALE GENOMIC DNA]</scope>
    <source>
        <strain evidence="2 3">03-1</strain>
    </source>
</reference>
<keyword evidence="3" id="KW-1185">Reference proteome</keyword>
<protein>
    <recommendedName>
        <fullName evidence="1">Heterokaryon incompatibility domain-containing protein</fullName>
    </recommendedName>
</protein>
<sequence>MDADRSYKYRPLGTPSTIRLIKVLRDRVDSCVTCKVYTYDTQQQPDVKYEALSYVWGNPEHTHLMYLAADTDEQWSPFPLHENLGRFLEHAWQHEFFDRLFWTDCICLNQKDPDEIAQQIPRMGSIYSNADQVVSWLQLDERKSQYLQDCMEMYGRQPPSEHLKDLQGGAYAVANDVYWRRAWIVQEVALAKRVWVIAGSVSMDLSEMWSRMTSLFRGYDFAERQLFRRSSTPSQPFMWVLCKLQEAGGKLPLWKVLFDFGGYESSRPADQVYGLLGMVADNEDGTSPVEHIQVDYDKPLVHIRLDLVYESPPPWRELIELILPLPNYRRRPQYRKPVALPPAVDVLFEYVTKR</sequence>
<name>A0A423WS03_9PEZI</name>
<dbReference type="PANTHER" id="PTHR24148:SF73">
    <property type="entry name" value="HET DOMAIN PROTEIN (AFU_ORTHOLOGUE AFUA_8G01020)"/>
    <property type="match status" value="1"/>
</dbReference>
<gene>
    <name evidence="2" type="ORF">VMCG_04511</name>
</gene>
<comment type="caution">
    <text evidence="2">The sequence shown here is derived from an EMBL/GenBank/DDBJ whole genome shotgun (WGS) entry which is preliminary data.</text>
</comment>
<dbReference type="InterPro" id="IPR010730">
    <property type="entry name" value="HET"/>
</dbReference>
<proteinExistence type="predicted"/>
<dbReference type="Pfam" id="PF06985">
    <property type="entry name" value="HET"/>
    <property type="match status" value="1"/>
</dbReference>
<evidence type="ECO:0000313" key="3">
    <source>
        <dbReference type="Proteomes" id="UP000283895"/>
    </source>
</evidence>